<keyword evidence="11" id="KW-0472">Membrane</keyword>
<dbReference type="InterPro" id="IPR004839">
    <property type="entry name" value="Aminotransferase_I/II_large"/>
</dbReference>
<comment type="cofactor">
    <cofactor evidence="1">
        <name>pyridoxal 5'-phosphate</name>
        <dbReference type="ChEBI" id="CHEBI:597326"/>
    </cofactor>
</comment>
<comment type="pathway">
    <text evidence="2">Lipid metabolism; sphingolipid metabolism.</text>
</comment>
<evidence type="ECO:0000256" key="4">
    <source>
        <dbReference type="ARBA" id="ARBA00008392"/>
    </source>
</evidence>
<dbReference type="Proteomes" id="UP001054857">
    <property type="component" value="Unassembled WGS sequence"/>
</dbReference>
<keyword evidence="7" id="KW-0663">Pyridoxal phosphate</keyword>
<evidence type="ECO:0000256" key="7">
    <source>
        <dbReference type="ARBA" id="ARBA00022898"/>
    </source>
</evidence>
<dbReference type="PANTHER" id="PTHR13693:SF2">
    <property type="entry name" value="SERINE PALMITOYLTRANSFERASE 1"/>
    <property type="match status" value="1"/>
</dbReference>
<evidence type="ECO:0000256" key="5">
    <source>
        <dbReference type="ARBA" id="ARBA00013220"/>
    </source>
</evidence>
<feature type="transmembrane region" description="Helical" evidence="11">
    <location>
        <begin position="102"/>
        <end position="119"/>
    </location>
</feature>
<feature type="non-terminal residue" evidence="13">
    <location>
        <position position="1"/>
    </location>
</feature>
<keyword evidence="8" id="KW-0746">Sphingolipid metabolism</keyword>
<keyword evidence="9" id="KW-0443">Lipid metabolism</keyword>
<dbReference type="InterPro" id="IPR050087">
    <property type="entry name" value="AON_synthase_class-II"/>
</dbReference>
<dbReference type="InterPro" id="IPR015421">
    <property type="entry name" value="PyrdxlP-dep_Trfase_major"/>
</dbReference>
<keyword evidence="14" id="KW-1185">Reference proteome</keyword>
<dbReference type="SUPFAM" id="SSF53383">
    <property type="entry name" value="PLP-dependent transferases"/>
    <property type="match status" value="1"/>
</dbReference>
<keyword evidence="10" id="KW-0012">Acyltransferase</keyword>
<dbReference type="Gene3D" id="3.40.640.10">
    <property type="entry name" value="Type I PLP-dependent aspartate aminotransferase-like (Major domain)"/>
    <property type="match status" value="1"/>
</dbReference>
<evidence type="ECO:0000259" key="12">
    <source>
        <dbReference type="Pfam" id="PF00155"/>
    </source>
</evidence>
<evidence type="ECO:0000256" key="3">
    <source>
        <dbReference type="ARBA" id="ARBA00004991"/>
    </source>
</evidence>
<evidence type="ECO:0000313" key="14">
    <source>
        <dbReference type="Proteomes" id="UP001054857"/>
    </source>
</evidence>
<evidence type="ECO:0000256" key="1">
    <source>
        <dbReference type="ARBA" id="ARBA00001933"/>
    </source>
</evidence>
<evidence type="ECO:0000256" key="9">
    <source>
        <dbReference type="ARBA" id="ARBA00023098"/>
    </source>
</evidence>
<evidence type="ECO:0000256" key="10">
    <source>
        <dbReference type="ARBA" id="ARBA00023315"/>
    </source>
</evidence>
<keyword evidence="11" id="KW-1133">Transmembrane helix</keyword>
<evidence type="ECO:0000256" key="11">
    <source>
        <dbReference type="SAM" id="Phobius"/>
    </source>
</evidence>
<dbReference type="GO" id="GO:0016020">
    <property type="term" value="C:membrane"/>
    <property type="evidence" value="ECO:0007669"/>
    <property type="project" value="GOC"/>
</dbReference>
<dbReference type="Gene3D" id="3.90.1150.10">
    <property type="entry name" value="Aspartate Aminotransferase, domain 1"/>
    <property type="match status" value="1"/>
</dbReference>
<dbReference type="EC" id="2.3.1.50" evidence="5"/>
<proteinExistence type="inferred from homology"/>
<dbReference type="EMBL" id="BMAR01000002">
    <property type="protein sequence ID" value="GFR42080.1"/>
    <property type="molecule type" value="Genomic_DNA"/>
</dbReference>
<organism evidence="13 14">
    <name type="scientific">Astrephomene gubernaculifera</name>
    <dbReference type="NCBI Taxonomy" id="47775"/>
    <lineage>
        <taxon>Eukaryota</taxon>
        <taxon>Viridiplantae</taxon>
        <taxon>Chlorophyta</taxon>
        <taxon>core chlorophytes</taxon>
        <taxon>Chlorophyceae</taxon>
        <taxon>CS clade</taxon>
        <taxon>Chlamydomonadales</taxon>
        <taxon>Astrephomenaceae</taxon>
        <taxon>Astrephomene</taxon>
    </lineage>
</organism>
<dbReference type="PANTHER" id="PTHR13693">
    <property type="entry name" value="CLASS II AMINOTRANSFERASE/8-AMINO-7-OXONONANOATE SYNTHASE"/>
    <property type="match status" value="1"/>
</dbReference>
<feature type="transmembrane region" description="Helical" evidence="11">
    <location>
        <begin position="34"/>
        <end position="55"/>
    </location>
</feature>
<keyword evidence="6" id="KW-0808">Transferase</keyword>
<evidence type="ECO:0000256" key="8">
    <source>
        <dbReference type="ARBA" id="ARBA00022919"/>
    </source>
</evidence>
<comment type="caution">
    <text evidence="13">The sequence shown here is derived from an EMBL/GenBank/DDBJ whole genome shotgun (WGS) entry which is preliminary data.</text>
</comment>
<comment type="pathway">
    <text evidence="3">Sphingolipid metabolism.</text>
</comment>
<feature type="domain" description="Aminotransferase class I/classII large" evidence="12">
    <location>
        <begin position="182"/>
        <end position="561"/>
    </location>
</feature>
<dbReference type="Pfam" id="PF00155">
    <property type="entry name" value="Aminotran_1_2"/>
    <property type="match status" value="1"/>
</dbReference>
<reference evidence="13 14" key="1">
    <citation type="journal article" date="2021" name="Sci. Rep.">
        <title>Genome sequencing of the multicellular alga Astrephomene provides insights into convergent evolution of germ-soma differentiation.</title>
        <authorList>
            <person name="Yamashita S."/>
            <person name="Yamamoto K."/>
            <person name="Matsuzaki R."/>
            <person name="Suzuki S."/>
            <person name="Yamaguchi H."/>
            <person name="Hirooka S."/>
            <person name="Minakuchi Y."/>
            <person name="Miyagishima S."/>
            <person name="Kawachi M."/>
            <person name="Toyoda A."/>
            <person name="Nozaki H."/>
        </authorList>
    </citation>
    <scope>NUCLEOTIDE SEQUENCE [LARGE SCALE GENOMIC DNA]</scope>
    <source>
        <strain evidence="13 14">NIES-4017</strain>
    </source>
</reference>
<sequence>GLYSHQNNWHCYDALVYITNSLGPKLGTMPRRRVLAGLALALFLPLLLAILLAVVDAAEPVPADVPPAIFTVKGLVHAFRAFWDIVGPGGKLHPAYFLEHKGHLVIEGILIALIVYLALQHSFKVHRRAEDPLTDKEIDQLCKEWKPEPLVPTIPEAEQLPEPPVITGLDGPYVYLQGRKEKVLHLASSNYLNVANDRVSKEVSVNTVNKYGVGSCGPRGFYGTIDVHLQLEQELAVHFGTEAGIIYSYDVATITSVIPCFANRKDIIVIDEFCSYPIQAGCNVSRARVATFRHNDVADLERVIQKLEAEEKAKRKPLCRKLIVVEGIYGNYGDLAPLDRIWQVKDKYKYRLMVDESHAFGVLGATGRGACEHFNLKPGQVEIVAASMSHAMGSVGGFCVGDRATVEHQRLCGSGYCFSASLPPYLAVSGINMLKSLRGEAPLAGSGGAAGGSGKELMVRLQARIRTMRGELLRGLTGLKLYGGGGPSPILHFHLAKPSGDYAADHATLRAVADHMLTHGSVLVSVSLYSVLDTHKPPPSLLMHVHAGLSDKDLAVAAGALRRAVKEVLKQ</sequence>
<dbReference type="GO" id="GO:0046513">
    <property type="term" value="P:ceramide biosynthetic process"/>
    <property type="evidence" value="ECO:0007669"/>
    <property type="project" value="TreeGrafter"/>
</dbReference>
<dbReference type="InterPro" id="IPR015424">
    <property type="entry name" value="PyrdxlP-dep_Trfase"/>
</dbReference>
<evidence type="ECO:0000256" key="2">
    <source>
        <dbReference type="ARBA" id="ARBA00004760"/>
    </source>
</evidence>
<protein>
    <recommendedName>
        <fullName evidence="5">serine C-palmitoyltransferase</fullName>
        <ecNumber evidence="5">2.3.1.50</ecNumber>
    </recommendedName>
</protein>
<dbReference type="GO" id="GO:0030170">
    <property type="term" value="F:pyridoxal phosphate binding"/>
    <property type="evidence" value="ECO:0007669"/>
    <property type="project" value="InterPro"/>
</dbReference>
<name>A0AAD3HIY8_9CHLO</name>
<keyword evidence="11" id="KW-0812">Transmembrane</keyword>
<dbReference type="AlphaFoldDB" id="A0AAD3HIY8"/>
<comment type="similarity">
    <text evidence="4">Belongs to the class-II pyridoxal-phosphate-dependent aminotransferase family.</text>
</comment>
<dbReference type="GO" id="GO:0046512">
    <property type="term" value="P:sphingosine biosynthetic process"/>
    <property type="evidence" value="ECO:0007669"/>
    <property type="project" value="TreeGrafter"/>
</dbReference>
<dbReference type="GO" id="GO:0004758">
    <property type="term" value="F:serine C-palmitoyltransferase activity"/>
    <property type="evidence" value="ECO:0007669"/>
    <property type="project" value="TreeGrafter"/>
</dbReference>
<gene>
    <name evidence="13" type="ORF">Agub_g2876</name>
</gene>
<accession>A0AAD3HIY8</accession>
<evidence type="ECO:0000313" key="13">
    <source>
        <dbReference type="EMBL" id="GFR42080.1"/>
    </source>
</evidence>
<dbReference type="GO" id="GO:0005783">
    <property type="term" value="C:endoplasmic reticulum"/>
    <property type="evidence" value="ECO:0007669"/>
    <property type="project" value="TreeGrafter"/>
</dbReference>
<dbReference type="InterPro" id="IPR015422">
    <property type="entry name" value="PyrdxlP-dep_Trfase_small"/>
</dbReference>
<evidence type="ECO:0000256" key="6">
    <source>
        <dbReference type="ARBA" id="ARBA00022679"/>
    </source>
</evidence>